<proteinExistence type="predicted"/>
<comment type="caution">
    <text evidence="2">The sequence shown here is derived from an EMBL/GenBank/DDBJ whole genome shotgun (WGS) entry which is preliminary data.</text>
</comment>
<feature type="region of interest" description="Disordered" evidence="1">
    <location>
        <begin position="131"/>
        <end position="150"/>
    </location>
</feature>
<reference evidence="2" key="1">
    <citation type="submission" date="2021-01" db="EMBL/GenBank/DDBJ databases">
        <title>Deciphering the adaptive evolutionary patterns associated with biogeogrpahic diversity in the finger millet blast pathogen Magnaporthe oryzae in Eastern Africa.</title>
        <authorList>
            <person name="Onyema G."/>
            <person name="Shittu T.A."/>
            <person name="Dodsworth S."/>
            <person name="Devilliers S."/>
            <person name="Muthumeenakshi S."/>
            <person name="Sreenivasaprasad S."/>
        </authorList>
    </citation>
    <scope>NUCLEOTIDE SEQUENCE</scope>
    <source>
        <strain evidence="2">D15/s37</strain>
    </source>
</reference>
<keyword evidence="3" id="KW-1185">Reference proteome</keyword>
<name>A0ABQ8NXQ9_PYRGI</name>
<accession>A0ABQ8NXQ9</accession>
<organism evidence="2 3">
    <name type="scientific">Pyricularia grisea</name>
    <name type="common">Crabgrass-specific blast fungus</name>
    <name type="synonym">Magnaporthe grisea</name>
    <dbReference type="NCBI Taxonomy" id="148305"/>
    <lineage>
        <taxon>Eukaryota</taxon>
        <taxon>Fungi</taxon>
        <taxon>Dikarya</taxon>
        <taxon>Ascomycota</taxon>
        <taxon>Pezizomycotina</taxon>
        <taxon>Sordariomycetes</taxon>
        <taxon>Sordariomycetidae</taxon>
        <taxon>Magnaporthales</taxon>
        <taxon>Pyriculariaceae</taxon>
        <taxon>Pyricularia</taxon>
    </lineage>
</organism>
<sequence>MKAIFNNGSVPVQTFGVELDEYWHPGGSRGPVPFVGTEKLATFPTRFCASDYAGSSHSSPQPTAVGVSRERLHRGRFLGKHGEMPTLPLDSIASCGVHRIPEYRWIGKWAEQVDDGASAVNIRRLFEASSRQSRRLPHTVDKRGQNIGNY</sequence>
<evidence type="ECO:0000313" key="3">
    <source>
        <dbReference type="Proteomes" id="UP001059893"/>
    </source>
</evidence>
<evidence type="ECO:0000256" key="1">
    <source>
        <dbReference type="SAM" id="MobiDB-lite"/>
    </source>
</evidence>
<dbReference type="EMBL" id="JABSND010000012">
    <property type="protein sequence ID" value="KAI6303616.1"/>
    <property type="molecule type" value="Genomic_DNA"/>
</dbReference>
<gene>
    <name evidence="2" type="primary">NEC1_1</name>
    <name evidence="2" type="ORF">MCOR33_001309</name>
</gene>
<dbReference type="Proteomes" id="UP001059893">
    <property type="component" value="Unassembled WGS sequence"/>
</dbReference>
<protein>
    <submittedName>
        <fullName evidence="2">Highly reducing polyketide synthase N1</fullName>
    </submittedName>
</protein>
<evidence type="ECO:0000313" key="2">
    <source>
        <dbReference type="EMBL" id="KAI6303616.1"/>
    </source>
</evidence>